<evidence type="ECO:0000256" key="2">
    <source>
        <dbReference type="ARBA" id="ARBA00022525"/>
    </source>
</evidence>
<keyword evidence="7" id="KW-1185">Reference proteome</keyword>
<dbReference type="AlphaFoldDB" id="A0A7L1SN74"/>
<feature type="domain" description="Olfactomedin-like" evidence="5">
    <location>
        <begin position="383"/>
        <end position="640"/>
    </location>
</feature>
<comment type="subcellular location">
    <subcellularLocation>
        <location evidence="1">Secreted</location>
    </subcellularLocation>
</comment>
<dbReference type="SMART" id="SM00284">
    <property type="entry name" value="OLF"/>
    <property type="match status" value="1"/>
</dbReference>
<evidence type="ECO:0000256" key="4">
    <source>
        <dbReference type="SAM" id="MobiDB-lite"/>
    </source>
</evidence>
<evidence type="ECO:0000313" key="6">
    <source>
        <dbReference type="EMBL" id="NXO50136.1"/>
    </source>
</evidence>
<organism evidence="6 7">
    <name type="scientific">Aramus guarauna</name>
    <name type="common">Limpkin</name>
    <name type="synonym">Scolopax guarauna</name>
    <dbReference type="NCBI Taxonomy" id="54356"/>
    <lineage>
        <taxon>Eukaryota</taxon>
        <taxon>Metazoa</taxon>
        <taxon>Chordata</taxon>
        <taxon>Craniata</taxon>
        <taxon>Vertebrata</taxon>
        <taxon>Euteleostomi</taxon>
        <taxon>Archelosauria</taxon>
        <taxon>Archosauria</taxon>
        <taxon>Dinosauria</taxon>
        <taxon>Saurischia</taxon>
        <taxon>Theropoda</taxon>
        <taxon>Coelurosauria</taxon>
        <taxon>Aves</taxon>
        <taxon>Neognathae</taxon>
        <taxon>Neoaves</taxon>
        <taxon>Gruiformes</taxon>
        <taxon>Aramidae</taxon>
        <taxon>Aramus</taxon>
    </lineage>
</organism>
<dbReference type="GO" id="GO:0005615">
    <property type="term" value="C:extracellular space"/>
    <property type="evidence" value="ECO:0007669"/>
    <property type="project" value="TreeGrafter"/>
</dbReference>
<dbReference type="PANTHER" id="PTHR23192:SF29">
    <property type="entry name" value="OLFACTOMEDIN-LIKE PROTEIN 2A"/>
    <property type="match status" value="1"/>
</dbReference>
<feature type="non-terminal residue" evidence="6">
    <location>
        <position position="1"/>
    </location>
</feature>
<reference evidence="6 7" key="1">
    <citation type="submission" date="2019-09" db="EMBL/GenBank/DDBJ databases">
        <title>Bird 10,000 Genomes (B10K) Project - Family phase.</title>
        <authorList>
            <person name="Zhang G."/>
        </authorList>
    </citation>
    <scope>NUCLEOTIDE SEQUENCE [LARGE SCALE GENOMIC DNA]</scope>
    <source>
        <strain evidence="6">B10K-DU-002-11</strain>
        <tissue evidence="6">Muscle</tissue>
    </source>
</reference>
<dbReference type="Pfam" id="PF02191">
    <property type="entry name" value="OLF"/>
    <property type="match status" value="1"/>
</dbReference>
<accession>A0A7L1SN74</accession>
<sequence length="640" mass="71944">ALGEADQVRMTSEGSDCRCKCILRPLSKDACSRVRNGSMRVEDFYTVETVSSGADCKCSCTAPPSSLNPCENEWKMEKLKKQAPELFKLQSMVDLLEGTLYSMDLMKVHSYISKVVAQMNTLEETIKTNLSRENDFMKESVLHLTDQMRRYENYSDIMISIKKEISNLGYQLLQKDAAAVPESKAQDTAGGREKEAGRYPSTRKALGDRAAPRVPKEKQLKPEKPKKDTAKARGGSQPTPKPKPSAHQQTVVRGITYYKAGQAGAVEGPAGSRGESPGWSRGGQLRRSGRRREAPRPPQLKGSQPKPSHAQRPPCPAPRLRPAPPWPPAPAPAAPPPPSSGRGLTAPQAPKRQTEVGEWAALGGGTQPGVTLPPPRYPVKEVECEGTIESVEPPTEHHSYGRNEGAWMKDPAAKDDRIYVTNYYYGNSLVEFRSLDNFKQGRWSNLYKLPYNWIGTGHVVYRGAFYYNRAFTKNIIKYDLKERYVAGWALLHDVVYEDTTPWKWRGHSDIDFAVDESGLWVIYPSVDYDYSQQEVIVLSRLDPGDLSVRRETTWKTGLKRNAYGNCFIICGILYAVDTYSQKEGQISYAFDTHTDTEAELRLPFLNQYAFTTQVDYNPKEKVLYAWDNGHQMTYSLRFVV</sequence>
<keyword evidence="2" id="KW-0964">Secreted</keyword>
<feature type="compositionally biased region" description="Basic and acidic residues" evidence="4">
    <location>
        <begin position="205"/>
        <end position="231"/>
    </location>
</feature>
<feature type="region of interest" description="Disordered" evidence="4">
    <location>
        <begin position="176"/>
        <end position="250"/>
    </location>
</feature>
<dbReference type="InterPro" id="IPR050605">
    <property type="entry name" value="Olfactomedin-like_domain"/>
</dbReference>
<dbReference type="GO" id="GO:0007165">
    <property type="term" value="P:signal transduction"/>
    <property type="evidence" value="ECO:0007669"/>
    <property type="project" value="TreeGrafter"/>
</dbReference>
<dbReference type="EMBL" id="VXBL01002375">
    <property type="protein sequence ID" value="NXO50136.1"/>
    <property type="molecule type" value="Genomic_DNA"/>
</dbReference>
<gene>
    <name evidence="6" type="primary">Olfml2a</name>
    <name evidence="6" type="ORF">ARAGUA_R00164</name>
</gene>
<evidence type="ECO:0000256" key="3">
    <source>
        <dbReference type="PROSITE-ProRule" id="PRU00446"/>
    </source>
</evidence>
<dbReference type="Proteomes" id="UP000567570">
    <property type="component" value="Unassembled WGS sequence"/>
</dbReference>
<proteinExistence type="predicted"/>
<evidence type="ECO:0000313" key="7">
    <source>
        <dbReference type="Proteomes" id="UP000567570"/>
    </source>
</evidence>
<comment type="caution">
    <text evidence="3">Lacks conserved residue(s) required for the propagation of feature annotation.</text>
</comment>
<protein>
    <submittedName>
        <fullName evidence="6">OLM2A protein</fullName>
    </submittedName>
</protein>
<feature type="non-terminal residue" evidence="6">
    <location>
        <position position="640"/>
    </location>
</feature>
<comment type="caution">
    <text evidence="6">The sequence shown here is derived from an EMBL/GenBank/DDBJ whole genome shotgun (WGS) entry which is preliminary data.</text>
</comment>
<name>A0A7L1SN74_ARAGA</name>
<feature type="region of interest" description="Disordered" evidence="4">
    <location>
        <begin position="265"/>
        <end position="353"/>
    </location>
</feature>
<dbReference type="InterPro" id="IPR003112">
    <property type="entry name" value="Olfac-like_dom"/>
</dbReference>
<evidence type="ECO:0000256" key="1">
    <source>
        <dbReference type="ARBA" id="ARBA00004613"/>
    </source>
</evidence>
<dbReference type="PANTHER" id="PTHR23192">
    <property type="entry name" value="OLFACTOMEDIN-RELATED"/>
    <property type="match status" value="1"/>
</dbReference>
<dbReference type="PROSITE" id="PS51132">
    <property type="entry name" value="OLF"/>
    <property type="match status" value="1"/>
</dbReference>
<evidence type="ECO:0000259" key="5">
    <source>
        <dbReference type="PROSITE" id="PS51132"/>
    </source>
</evidence>
<feature type="compositionally biased region" description="Pro residues" evidence="4">
    <location>
        <begin position="313"/>
        <end position="339"/>
    </location>
</feature>